<dbReference type="PANTHER" id="PTHR10907:SF47">
    <property type="entry name" value="REGUCALCIN"/>
    <property type="match status" value="1"/>
</dbReference>
<dbReference type="PANTHER" id="PTHR10907">
    <property type="entry name" value="REGUCALCIN"/>
    <property type="match status" value="1"/>
</dbReference>
<dbReference type="Pfam" id="PF08450">
    <property type="entry name" value="SGL"/>
    <property type="match status" value="1"/>
</dbReference>
<feature type="binding site" evidence="3">
    <location>
        <position position="95"/>
    </location>
    <ligand>
        <name>substrate</name>
    </ligand>
</feature>
<feature type="binding site" evidence="3">
    <location>
        <position position="192"/>
    </location>
    <ligand>
        <name>a divalent metal cation</name>
        <dbReference type="ChEBI" id="CHEBI:60240"/>
    </ligand>
</feature>
<feature type="binding site" evidence="3">
    <location>
        <position position="93"/>
    </location>
    <ligand>
        <name>substrate</name>
    </ligand>
</feature>
<dbReference type="OrthoDB" id="2633250at2"/>
<evidence type="ECO:0000256" key="3">
    <source>
        <dbReference type="PIRSR" id="PIRSR605511-2"/>
    </source>
</evidence>
<comment type="similarity">
    <text evidence="1">Belongs to the SMP-30/CGR1 family.</text>
</comment>
<evidence type="ECO:0000259" key="4">
    <source>
        <dbReference type="Pfam" id="PF08450"/>
    </source>
</evidence>
<dbReference type="RefSeq" id="WP_108434093.1">
    <property type="nucleotide sequence ID" value="NZ_CP028918.1"/>
</dbReference>
<dbReference type="SUPFAM" id="SSF63829">
    <property type="entry name" value="Calcium-dependent phosphotriesterase"/>
    <property type="match status" value="1"/>
</dbReference>
<dbReference type="GO" id="GO:0019853">
    <property type="term" value="P:L-ascorbic acid biosynthetic process"/>
    <property type="evidence" value="ECO:0007669"/>
    <property type="project" value="TreeGrafter"/>
</dbReference>
<feature type="domain" description="SMP-30/Gluconolactonase/LRE-like region" evidence="4">
    <location>
        <begin position="10"/>
        <end position="251"/>
    </location>
</feature>
<gene>
    <name evidence="5" type="ORF">HYN69_00965</name>
</gene>
<dbReference type="EMBL" id="CP028918">
    <property type="protein sequence ID" value="AWB47264.1"/>
    <property type="molecule type" value="Genomic_DNA"/>
</dbReference>
<reference evidence="5 6" key="1">
    <citation type="submission" date="2018-04" db="EMBL/GenBank/DDBJ databases">
        <title>Genome sequencing of Gemmobacter.</title>
        <authorList>
            <person name="Yi H."/>
            <person name="Baek M.-G."/>
        </authorList>
    </citation>
    <scope>NUCLEOTIDE SEQUENCE [LARGE SCALE GENOMIC DNA]</scope>
    <source>
        <strain evidence="5 6">HYN0069</strain>
    </source>
</reference>
<name>A0A2S0UHH6_9RHOB</name>
<dbReference type="AlphaFoldDB" id="A0A2S0UHH6"/>
<dbReference type="InterPro" id="IPR005511">
    <property type="entry name" value="SMP-30"/>
</dbReference>
<evidence type="ECO:0000256" key="2">
    <source>
        <dbReference type="PIRSR" id="PIRSR605511-1"/>
    </source>
</evidence>
<dbReference type="Proteomes" id="UP000244496">
    <property type="component" value="Chromosome"/>
</dbReference>
<accession>A0A2S0UHH6</accession>
<dbReference type="InterPro" id="IPR013658">
    <property type="entry name" value="SGL"/>
</dbReference>
<evidence type="ECO:0000256" key="1">
    <source>
        <dbReference type="ARBA" id="ARBA00008853"/>
    </source>
</evidence>
<keyword evidence="3" id="KW-0862">Zinc</keyword>
<comment type="cofactor">
    <cofactor evidence="3">
        <name>Zn(2+)</name>
        <dbReference type="ChEBI" id="CHEBI:29105"/>
    </cofactor>
    <text evidence="3">Binds 1 divalent metal cation per subunit.</text>
</comment>
<evidence type="ECO:0000313" key="5">
    <source>
        <dbReference type="EMBL" id="AWB47264.1"/>
    </source>
</evidence>
<feature type="active site" description="Proton donor/acceptor" evidence="2">
    <location>
        <position position="192"/>
    </location>
</feature>
<dbReference type="KEGG" id="geh:HYN69_00965"/>
<feature type="binding site" evidence="3">
    <location>
        <position position="142"/>
    </location>
    <ligand>
        <name>a divalent metal cation</name>
        <dbReference type="ChEBI" id="CHEBI:60240"/>
    </ligand>
</feature>
<dbReference type="InterPro" id="IPR011042">
    <property type="entry name" value="6-blade_b-propeller_TolB-like"/>
</dbReference>
<dbReference type="GO" id="GO:0004341">
    <property type="term" value="F:gluconolactonase activity"/>
    <property type="evidence" value="ECO:0007669"/>
    <property type="project" value="TreeGrafter"/>
</dbReference>
<evidence type="ECO:0000313" key="6">
    <source>
        <dbReference type="Proteomes" id="UP000244496"/>
    </source>
</evidence>
<feature type="binding site" evidence="3">
    <location>
        <position position="12"/>
    </location>
    <ligand>
        <name>a divalent metal cation</name>
        <dbReference type="ChEBI" id="CHEBI:60240"/>
    </ligand>
</feature>
<proteinExistence type="inferred from homology"/>
<sequence length="285" mass="31111">MIYDPRPCELGEGALWHPERRQLFWFDILGKKLHTVGREGPQTWSFVELVSAAGWVTRDHLLIAGERDLFLFELESEEIETLVELEPGNPRTRSNDGRADRQGGFWIGTMGKRGGDDPGAGSIYRWYRGELRKLFGGLTIPNSICFAPDGRTAYFADTVMQKINRVALDADGWPSGDPELFVDLAAEGLFPDGATVDAAGNLWSAQWGAGRVACYSPAGEFLRAVLVDAPQTSCPAFGGPDFTTLFVTTAREHMDAAALVRAPLSGQTFALPDIAAGLPEPRVIL</sequence>
<protein>
    <submittedName>
        <fullName evidence="5">Gluconolactonase</fullName>
    </submittedName>
</protein>
<keyword evidence="3" id="KW-0479">Metal-binding</keyword>
<dbReference type="Gene3D" id="2.120.10.30">
    <property type="entry name" value="TolB, C-terminal domain"/>
    <property type="match status" value="1"/>
</dbReference>
<organism evidence="5 6">
    <name type="scientific">Paragemmobacter aquarius</name>
    <dbReference type="NCBI Taxonomy" id="2169400"/>
    <lineage>
        <taxon>Bacteria</taxon>
        <taxon>Pseudomonadati</taxon>
        <taxon>Pseudomonadota</taxon>
        <taxon>Alphaproteobacteria</taxon>
        <taxon>Rhodobacterales</taxon>
        <taxon>Paracoccaceae</taxon>
        <taxon>Paragemmobacter</taxon>
    </lineage>
</organism>
<dbReference type="PRINTS" id="PR01790">
    <property type="entry name" value="SMP30FAMILY"/>
</dbReference>
<keyword evidence="6" id="KW-1185">Reference proteome</keyword>
<dbReference type="GO" id="GO:0005509">
    <property type="term" value="F:calcium ion binding"/>
    <property type="evidence" value="ECO:0007669"/>
    <property type="project" value="TreeGrafter"/>
</dbReference>